<name>A0AAV0J425_9ROSI</name>
<feature type="transmembrane region" description="Helical" evidence="7">
    <location>
        <begin position="299"/>
        <end position="320"/>
    </location>
</feature>
<proteinExistence type="inferred from homology"/>
<dbReference type="AlphaFoldDB" id="A0AAV0J425"/>
<feature type="compositionally biased region" description="Basic and acidic residues" evidence="8">
    <location>
        <begin position="351"/>
        <end position="360"/>
    </location>
</feature>
<comment type="similarity">
    <text evidence="2 7">Belongs to the purine permeases (TC 2.A.7.14) family.</text>
</comment>
<feature type="transmembrane region" description="Helical" evidence="7">
    <location>
        <begin position="326"/>
        <end position="344"/>
    </location>
</feature>
<feature type="transmembrane region" description="Helical" evidence="7">
    <location>
        <begin position="128"/>
        <end position="153"/>
    </location>
</feature>
<gene>
    <name evidence="9" type="ORF">LITE_LOCUS12476</name>
</gene>
<dbReference type="SUPFAM" id="SSF103481">
    <property type="entry name" value="Multidrug resistance efflux transporter EmrE"/>
    <property type="match status" value="1"/>
</dbReference>
<feature type="region of interest" description="Disordered" evidence="8">
    <location>
        <begin position="351"/>
        <end position="373"/>
    </location>
</feature>
<dbReference type="Proteomes" id="UP001154282">
    <property type="component" value="Unassembled WGS sequence"/>
</dbReference>
<feature type="transmembrane region" description="Helical" evidence="7">
    <location>
        <begin position="40"/>
        <end position="60"/>
    </location>
</feature>
<evidence type="ECO:0000256" key="6">
    <source>
        <dbReference type="ARBA" id="ARBA00023136"/>
    </source>
</evidence>
<dbReference type="InterPro" id="IPR037185">
    <property type="entry name" value="EmrE-like"/>
</dbReference>
<feature type="non-terminal residue" evidence="9">
    <location>
        <position position="1"/>
    </location>
</feature>
<feature type="compositionally biased region" description="Polar residues" evidence="8">
    <location>
        <begin position="361"/>
        <end position="373"/>
    </location>
</feature>
<dbReference type="GO" id="GO:0005345">
    <property type="term" value="F:purine nucleobase transmembrane transporter activity"/>
    <property type="evidence" value="ECO:0007669"/>
    <property type="project" value="UniProtKB-UniRule"/>
</dbReference>
<protein>
    <recommendedName>
        <fullName evidence="7">Probable purine permease</fullName>
    </recommendedName>
</protein>
<reference evidence="9" key="1">
    <citation type="submission" date="2022-08" db="EMBL/GenBank/DDBJ databases">
        <authorList>
            <person name="Gutierrez-Valencia J."/>
        </authorList>
    </citation>
    <scope>NUCLEOTIDE SEQUENCE</scope>
</reference>
<keyword evidence="5 7" id="KW-1133">Transmembrane helix</keyword>
<organism evidence="9 10">
    <name type="scientific">Linum tenue</name>
    <dbReference type="NCBI Taxonomy" id="586396"/>
    <lineage>
        <taxon>Eukaryota</taxon>
        <taxon>Viridiplantae</taxon>
        <taxon>Streptophyta</taxon>
        <taxon>Embryophyta</taxon>
        <taxon>Tracheophyta</taxon>
        <taxon>Spermatophyta</taxon>
        <taxon>Magnoliopsida</taxon>
        <taxon>eudicotyledons</taxon>
        <taxon>Gunneridae</taxon>
        <taxon>Pentapetalae</taxon>
        <taxon>rosids</taxon>
        <taxon>fabids</taxon>
        <taxon>Malpighiales</taxon>
        <taxon>Linaceae</taxon>
        <taxon>Linum</taxon>
    </lineage>
</organism>
<feature type="transmembrane region" description="Helical" evidence="7">
    <location>
        <begin position="160"/>
        <end position="179"/>
    </location>
</feature>
<evidence type="ECO:0000313" key="10">
    <source>
        <dbReference type="Proteomes" id="UP001154282"/>
    </source>
</evidence>
<evidence type="ECO:0000256" key="2">
    <source>
        <dbReference type="ARBA" id="ARBA00006213"/>
    </source>
</evidence>
<evidence type="ECO:0000256" key="5">
    <source>
        <dbReference type="ARBA" id="ARBA00022989"/>
    </source>
</evidence>
<feature type="transmembrane region" description="Helical" evidence="7">
    <location>
        <begin position="72"/>
        <end position="92"/>
    </location>
</feature>
<dbReference type="Pfam" id="PF16913">
    <property type="entry name" value="PUNUT"/>
    <property type="match status" value="1"/>
</dbReference>
<feature type="transmembrane region" description="Helical" evidence="7">
    <location>
        <begin position="191"/>
        <end position="216"/>
    </location>
</feature>
<feature type="region of interest" description="Disordered" evidence="8">
    <location>
        <begin position="1"/>
        <end position="31"/>
    </location>
</feature>
<dbReference type="GO" id="GO:0015211">
    <property type="term" value="F:purine nucleoside transmembrane transporter activity"/>
    <property type="evidence" value="ECO:0007669"/>
    <property type="project" value="UniProtKB-UniRule"/>
</dbReference>
<evidence type="ECO:0000256" key="1">
    <source>
        <dbReference type="ARBA" id="ARBA00004141"/>
    </source>
</evidence>
<evidence type="ECO:0000256" key="8">
    <source>
        <dbReference type="SAM" id="MobiDB-lite"/>
    </source>
</evidence>
<evidence type="ECO:0000256" key="3">
    <source>
        <dbReference type="ARBA" id="ARBA00022448"/>
    </source>
</evidence>
<dbReference type="PANTHER" id="PTHR31376">
    <property type="entry name" value="OS09G0467300 PROTEIN-RELATED"/>
    <property type="match status" value="1"/>
</dbReference>
<feature type="transmembrane region" description="Helical" evidence="7">
    <location>
        <begin position="228"/>
        <end position="250"/>
    </location>
</feature>
<dbReference type="EMBL" id="CAMGYJ010000004">
    <property type="protein sequence ID" value="CAI0404463.1"/>
    <property type="molecule type" value="Genomic_DNA"/>
</dbReference>
<feature type="transmembrane region" description="Helical" evidence="7">
    <location>
        <begin position="270"/>
        <end position="292"/>
    </location>
</feature>
<comment type="caution">
    <text evidence="9">The sequence shown here is derived from an EMBL/GenBank/DDBJ whole genome shotgun (WGS) entry which is preliminary data.</text>
</comment>
<comment type="subcellular location">
    <subcellularLocation>
        <location evidence="1 7">Membrane</location>
        <topology evidence="1 7">Multi-pass membrane protein</topology>
    </subcellularLocation>
</comment>
<keyword evidence="3 7" id="KW-0813">Transport</keyword>
<evidence type="ECO:0000256" key="7">
    <source>
        <dbReference type="RuleBase" id="RU368015"/>
    </source>
</evidence>
<keyword evidence="6 7" id="KW-0472">Membrane</keyword>
<dbReference type="GO" id="GO:0016020">
    <property type="term" value="C:membrane"/>
    <property type="evidence" value="ECO:0007669"/>
    <property type="project" value="UniProtKB-SubCell"/>
</dbReference>
<keyword evidence="4 7" id="KW-0812">Transmembrane</keyword>
<sequence length="373" mass="40497">RATNNKSFPVSIPWDTELSPKNANMDEEASKHHEERRNTLLVLLNCSLLAVGAVGGQLLSRMYFLHGGHKRWLSAFTVTAGFPILILPIAVSYKRRRFLIPARLAAASGLLGLLLGFNSYLYSFGTAYLPVSVASLVGSSQLAFTAAFAFLIVKQRFSHYTVNAVVLMTLGSAVIGFHMDGDIPKGESKGKYALGFFMTIAASATHALFMTLLQYTQGKARVPVDYDVVLQVQLVISMVATLFCAVPMIINGDFQNLAREAAEFGLGEKKYYMIVVLAAIGLQVMIIGSLGLVLCSSSLVAGIVTSLLVPVRQVSAVIFLREGFDAEKGMALALCLWGFASHLYGRYRAGSEKQDTDDRNPQQFEHGNGNNLG</sequence>
<evidence type="ECO:0000256" key="4">
    <source>
        <dbReference type="ARBA" id="ARBA00022692"/>
    </source>
</evidence>
<evidence type="ECO:0000313" key="9">
    <source>
        <dbReference type="EMBL" id="CAI0404463.1"/>
    </source>
</evidence>
<accession>A0AAV0J425</accession>
<dbReference type="PANTHER" id="PTHR31376:SF8">
    <property type="entry name" value="PURINE PERMEASE-RELATED"/>
    <property type="match status" value="1"/>
</dbReference>
<dbReference type="InterPro" id="IPR030182">
    <property type="entry name" value="PUP_plant"/>
</dbReference>
<keyword evidence="10" id="KW-1185">Reference proteome</keyword>
<feature type="transmembrane region" description="Helical" evidence="7">
    <location>
        <begin position="104"/>
        <end position="122"/>
    </location>
</feature>